<feature type="binding site" evidence="6">
    <location>
        <position position="104"/>
    </location>
    <ligand>
        <name>L-histidine</name>
        <dbReference type="ChEBI" id="CHEBI:57595"/>
    </ligand>
</feature>
<keyword evidence="5" id="KW-0067">ATP-binding</keyword>
<keyword evidence="2 5" id="KW-0547">Nucleotide-binding</keyword>
<sequence>MKDITPKDEIYWLNIYQKAVELANAYGFGFMETPVLEEAVLFTRSIGKDTDVVEKEMYVFEDRDGTKVALRPEWTAGAARAYVTHGMQTWPQPVKVWNYGPVFRHDRPQAGRYRQFHQFGCETIGHRHPCLDAELILVGYNFLKDLGISANVQINSIGNAEDRQNYTIELVGYLRSKRSYLCEQCKKRINKNPLRVLDCKEEHCVEVISESPQIIDWLSEDSKNYFMKVLECLDELGIPYILKSTLVRGLDYYSDTVFEYYEDAVEERSQNALGGGGRYDFLIEQLGGVPTPSAGFAMGLERIISILRSKEGNKNILEKEWSRIFFAQLGEQANYRTLKLIEDLRLEGIVVRHNLAKSSLKGQMELADKFGATHTLILGQKEVHDGTVIIRDMDSGNQEIVDQNKLVLEVKKLMKNIIKIRK</sequence>
<feature type="binding site" evidence="6">
    <location>
        <position position="122"/>
    </location>
    <ligand>
        <name>L-histidine</name>
        <dbReference type="ChEBI" id="CHEBI:57595"/>
    </ligand>
</feature>
<evidence type="ECO:0000256" key="3">
    <source>
        <dbReference type="ARBA" id="ARBA00023146"/>
    </source>
</evidence>
<feature type="domain" description="Aminoacyl-transfer RNA synthetases class-II family profile" evidence="7">
    <location>
        <begin position="14"/>
        <end position="307"/>
    </location>
</feature>
<evidence type="ECO:0000313" key="8">
    <source>
        <dbReference type="EMBL" id="OGH59532.1"/>
    </source>
</evidence>
<dbReference type="InterPro" id="IPR041715">
    <property type="entry name" value="HisRS-like_core"/>
</dbReference>
<dbReference type="GO" id="GO:0005737">
    <property type="term" value="C:cytoplasm"/>
    <property type="evidence" value="ECO:0007669"/>
    <property type="project" value="UniProtKB-SubCell"/>
</dbReference>
<evidence type="ECO:0000259" key="7">
    <source>
        <dbReference type="PROSITE" id="PS50862"/>
    </source>
</evidence>
<comment type="subcellular location">
    <subcellularLocation>
        <location evidence="5">Cytoplasm</location>
    </subcellularLocation>
</comment>
<gene>
    <name evidence="5" type="primary">hisS</name>
    <name evidence="8" type="ORF">A2725_01480</name>
</gene>
<reference evidence="8 9" key="1">
    <citation type="journal article" date="2016" name="Nat. Commun.">
        <title>Thousands of microbial genomes shed light on interconnected biogeochemical processes in an aquifer system.</title>
        <authorList>
            <person name="Anantharaman K."/>
            <person name="Brown C.T."/>
            <person name="Hug L.A."/>
            <person name="Sharon I."/>
            <person name="Castelle C.J."/>
            <person name="Probst A.J."/>
            <person name="Thomas B.C."/>
            <person name="Singh A."/>
            <person name="Wilkins M.J."/>
            <person name="Karaoz U."/>
            <person name="Brodie E.L."/>
            <person name="Williams K.H."/>
            <person name="Hubbard S.S."/>
            <person name="Banfield J.F."/>
        </authorList>
    </citation>
    <scope>NUCLEOTIDE SEQUENCE [LARGE SCALE GENOMIC DNA]</scope>
</reference>
<accession>A0A1F6LJF4</accession>
<feature type="binding site" evidence="6">
    <location>
        <begin position="252"/>
        <end position="253"/>
    </location>
    <ligand>
        <name>L-histidine</name>
        <dbReference type="ChEBI" id="CHEBI:57595"/>
    </ligand>
</feature>
<dbReference type="Proteomes" id="UP000177067">
    <property type="component" value="Unassembled WGS sequence"/>
</dbReference>
<organism evidence="8 9">
    <name type="scientific">Candidatus Magasanikbacteria bacterium RIFCSPHIGHO2_01_FULL_33_34</name>
    <dbReference type="NCBI Taxonomy" id="1798671"/>
    <lineage>
        <taxon>Bacteria</taxon>
        <taxon>Candidatus Magasanikiibacteriota</taxon>
    </lineage>
</organism>
<dbReference type="InterPro" id="IPR015807">
    <property type="entry name" value="His-tRNA-ligase"/>
</dbReference>
<dbReference type="InterPro" id="IPR006195">
    <property type="entry name" value="aa-tRNA-synth_II"/>
</dbReference>
<dbReference type="Gene3D" id="3.30.930.10">
    <property type="entry name" value="Bira Bifunctional Protein, Domain 2"/>
    <property type="match status" value="1"/>
</dbReference>
<dbReference type="GO" id="GO:0006427">
    <property type="term" value="P:histidyl-tRNA aminoacylation"/>
    <property type="evidence" value="ECO:0007669"/>
    <property type="project" value="UniProtKB-UniRule"/>
</dbReference>
<dbReference type="NCBIfam" id="TIGR00442">
    <property type="entry name" value="hisS"/>
    <property type="match status" value="1"/>
</dbReference>
<dbReference type="CDD" id="cd00773">
    <property type="entry name" value="HisRS-like_core"/>
    <property type="match status" value="1"/>
</dbReference>
<keyword evidence="5" id="KW-0963">Cytoplasm</keyword>
<proteinExistence type="inferred from homology"/>
<dbReference type="HAMAP" id="MF_00127">
    <property type="entry name" value="His_tRNA_synth"/>
    <property type="match status" value="1"/>
</dbReference>
<dbReference type="PIRSF" id="PIRSF001549">
    <property type="entry name" value="His-tRNA_synth"/>
    <property type="match status" value="1"/>
</dbReference>
<evidence type="ECO:0000256" key="4">
    <source>
        <dbReference type="ARBA" id="ARBA00047639"/>
    </source>
</evidence>
<comment type="caution">
    <text evidence="8">The sequence shown here is derived from an EMBL/GenBank/DDBJ whole genome shotgun (WGS) entry which is preliminary data.</text>
</comment>
<dbReference type="Pfam" id="PF03129">
    <property type="entry name" value="HGTP_anticodon"/>
    <property type="match status" value="1"/>
</dbReference>
<keyword evidence="5 8" id="KW-0436">Ligase</keyword>
<feature type="binding site" evidence="6">
    <location>
        <position position="118"/>
    </location>
    <ligand>
        <name>L-histidine</name>
        <dbReference type="ChEBI" id="CHEBI:57595"/>
    </ligand>
</feature>
<dbReference type="InterPro" id="IPR004154">
    <property type="entry name" value="Anticodon-bd"/>
</dbReference>
<feature type="binding site" evidence="6">
    <location>
        <position position="248"/>
    </location>
    <ligand>
        <name>L-histidine</name>
        <dbReference type="ChEBI" id="CHEBI:57595"/>
    </ligand>
</feature>
<comment type="similarity">
    <text evidence="1 5">Belongs to the class-II aminoacyl-tRNA synthetase family.</text>
</comment>
<dbReference type="InterPro" id="IPR036621">
    <property type="entry name" value="Anticodon-bd_dom_sf"/>
</dbReference>
<dbReference type="PROSITE" id="PS50862">
    <property type="entry name" value="AA_TRNA_LIGASE_II"/>
    <property type="match status" value="1"/>
</dbReference>
<name>A0A1F6LJF4_9BACT</name>
<evidence type="ECO:0000256" key="1">
    <source>
        <dbReference type="ARBA" id="ARBA00008226"/>
    </source>
</evidence>
<evidence type="ECO:0000256" key="6">
    <source>
        <dbReference type="PIRSR" id="PIRSR001549-1"/>
    </source>
</evidence>
<dbReference type="Gene3D" id="3.40.50.800">
    <property type="entry name" value="Anticodon-binding domain"/>
    <property type="match status" value="1"/>
</dbReference>
<dbReference type="Pfam" id="PF13393">
    <property type="entry name" value="tRNA-synt_His"/>
    <property type="match status" value="1"/>
</dbReference>
<dbReference type="InterPro" id="IPR045864">
    <property type="entry name" value="aa-tRNA-synth_II/BPL/LPL"/>
</dbReference>
<dbReference type="EMBL" id="MFPS01000007">
    <property type="protein sequence ID" value="OGH59532.1"/>
    <property type="molecule type" value="Genomic_DNA"/>
</dbReference>
<dbReference type="GO" id="GO:0004821">
    <property type="term" value="F:histidine-tRNA ligase activity"/>
    <property type="evidence" value="ECO:0007669"/>
    <property type="project" value="UniProtKB-UniRule"/>
</dbReference>
<dbReference type="EC" id="6.1.1.21" evidence="5"/>
<protein>
    <recommendedName>
        <fullName evidence="5">Histidine--tRNA ligase</fullName>
        <ecNumber evidence="5">6.1.1.21</ecNumber>
    </recommendedName>
    <alternativeName>
        <fullName evidence="5">Histidyl-tRNA synthetase</fullName>
        <shortName evidence="5">HisRS</shortName>
    </alternativeName>
</protein>
<dbReference type="PANTHER" id="PTHR43707">
    <property type="entry name" value="HISTIDYL-TRNA SYNTHETASE"/>
    <property type="match status" value="1"/>
</dbReference>
<keyword evidence="5" id="KW-0648">Protein biosynthesis</keyword>
<comment type="subunit">
    <text evidence="5">Homodimer.</text>
</comment>
<dbReference type="PANTHER" id="PTHR43707:SF1">
    <property type="entry name" value="HISTIDINE--TRNA LIGASE, MITOCHONDRIAL-RELATED"/>
    <property type="match status" value="1"/>
</dbReference>
<evidence type="ECO:0000256" key="5">
    <source>
        <dbReference type="HAMAP-Rule" id="MF_00127"/>
    </source>
</evidence>
<dbReference type="InterPro" id="IPR004516">
    <property type="entry name" value="HisRS/HisZ"/>
</dbReference>
<dbReference type="AlphaFoldDB" id="A0A1F6LJF4"/>
<dbReference type="SUPFAM" id="SSF52954">
    <property type="entry name" value="Class II aaRS ABD-related"/>
    <property type="match status" value="1"/>
</dbReference>
<dbReference type="SUPFAM" id="SSF55681">
    <property type="entry name" value="Class II aaRS and biotin synthetases"/>
    <property type="match status" value="1"/>
</dbReference>
<comment type="catalytic activity">
    <reaction evidence="4 5">
        <text>tRNA(His) + L-histidine + ATP = L-histidyl-tRNA(His) + AMP + diphosphate + H(+)</text>
        <dbReference type="Rhea" id="RHEA:17313"/>
        <dbReference type="Rhea" id="RHEA-COMP:9665"/>
        <dbReference type="Rhea" id="RHEA-COMP:9689"/>
        <dbReference type="ChEBI" id="CHEBI:15378"/>
        <dbReference type="ChEBI" id="CHEBI:30616"/>
        <dbReference type="ChEBI" id="CHEBI:33019"/>
        <dbReference type="ChEBI" id="CHEBI:57595"/>
        <dbReference type="ChEBI" id="CHEBI:78442"/>
        <dbReference type="ChEBI" id="CHEBI:78527"/>
        <dbReference type="ChEBI" id="CHEBI:456215"/>
        <dbReference type="EC" id="6.1.1.21"/>
    </reaction>
</comment>
<feature type="binding site" evidence="6">
    <location>
        <begin position="73"/>
        <end position="75"/>
    </location>
    <ligand>
        <name>L-histidine</name>
        <dbReference type="ChEBI" id="CHEBI:57595"/>
    </ligand>
</feature>
<evidence type="ECO:0000256" key="2">
    <source>
        <dbReference type="ARBA" id="ARBA00022741"/>
    </source>
</evidence>
<evidence type="ECO:0000313" key="9">
    <source>
        <dbReference type="Proteomes" id="UP000177067"/>
    </source>
</evidence>
<keyword evidence="3 5" id="KW-0030">Aminoacyl-tRNA synthetase</keyword>
<dbReference type="GO" id="GO:0005524">
    <property type="term" value="F:ATP binding"/>
    <property type="evidence" value="ECO:0007669"/>
    <property type="project" value="UniProtKB-UniRule"/>
</dbReference>